<dbReference type="InterPro" id="IPR011335">
    <property type="entry name" value="Restrct_endonuc-II-like"/>
</dbReference>
<reference evidence="2 3" key="1">
    <citation type="journal article" date="2017" name="BMC Genomics">
        <title>Genome sequencing of 39 Akkermansia muciniphila isolates reveals its population structure, genomic and functional diverisity, and global distribution in mammalian gut microbiotas.</title>
        <authorList>
            <person name="Guo X."/>
            <person name="Li S."/>
            <person name="Zhang J."/>
            <person name="Wu F."/>
            <person name="Li X."/>
            <person name="Wu D."/>
            <person name="Zhang M."/>
            <person name="Ou Z."/>
            <person name="Jie Z."/>
            <person name="Yan Q."/>
            <person name="Li P."/>
            <person name="Yi J."/>
            <person name="Peng Y."/>
        </authorList>
    </citation>
    <scope>NUCLEOTIDE SEQUENCE [LARGE SCALE GENOMIC DNA]</scope>
    <source>
        <strain evidence="2 3">GP28</strain>
    </source>
</reference>
<evidence type="ECO:0000259" key="1">
    <source>
        <dbReference type="Pfam" id="PF09588"/>
    </source>
</evidence>
<name>A0AAX0WMT3_9BACT</name>
<evidence type="ECO:0000313" key="2">
    <source>
        <dbReference type="EMBL" id="PND05058.1"/>
    </source>
</evidence>
<dbReference type="Pfam" id="PF09588">
    <property type="entry name" value="YqaJ"/>
    <property type="match status" value="1"/>
</dbReference>
<dbReference type="InterPro" id="IPR011604">
    <property type="entry name" value="PDDEXK-like_dom_sf"/>
</dbReference>
<dbReference type="RefSeq" id="WP_102747957.1">
    <property type="nucleotide sequence ID" value="NZ_PJLB01000004.1"/>
</dbReference>
<feature type="domain" description="YqaJ viral recombinase" evidence="1">
    <location>
        <begin position="20"/>
        <end position="163"/>
    </location>
</feature>
<dbReference type="PANTHER" id="PTHR46609:SF6">
    <property type="entry name" value="EXONUCLEASE, PHAGE-TYPE_RECB, C-TERMINAL DOMAIN-CONTAINING PROTEIN-RELATED"/>
    <property type="match status" value="1"/>
</dbReference>
<dbReference type="EMBL" id="PJLB01000004">
    <property type="protein sequence ID" value="PND05058.1"/>
    <property type="molecule type" value="Genomic_DNA"/>
</dbReference>
<organism evidence="2 3">
    <name type="scientific">Akkermansia muciniphila</name>
    <dbReference type="NCBI Taxonomy" id="239935"/>
    <lineage>
        <taxon>Bacteria</taxon>
        <taxon>Pseudomonadati</taxon>
        <taxon>Verrucomicrobiota</taxon>
        <taxon>Verrucomicrobiia</taxon>
        <taxon>Verrucomicrobiales</taxon>
        <taxon>Akkermansiaceae</taxon>
        <taxon>Akkermansia</taxon>
    </lineage>
</organism>
<accession>A0AAX0WMT3</accession>
<comment type="caution">
    <text evidence="2">The sequence shown here is derived from an EMBL/GenBank/DDBJ whole genome shotgun (WGS) entry which is preliminary data.</text>
</comment>
<dbReference type="SUPFAM" id="SSF52980">
    <property type="entry name" value="Restriction endonuclease-like"/>
    <property type="match status" value="1"/>
</dbReference>
<dbReference type="PANTHER" id="PTHR46609">
    <property type="entry name" value="EXONUCLEASE, PHAGE-TYPE/RECB, C-TERMINAL DOMAIN-CONTAINING PROTEIN"/>
    <property type="match status" value="1"/>
</dbReference>
<dbReference type="Gene3D" id="3.90.320.10">
    <property type="match status" value="1"/>
</dbReference>
<dbReference type="Proteomes" id="UP000236075">
    <property type="component" value="Unassembled WGS sequence"/>
</dbReference>
<protein>
    <recommendedName>
        <fullName evidence="1">YqaJ viral recombinase domain-containing protein</fullName>
    </recommendedName>
</protein>
<dbReference type="InterPro" id="IPR019080">
    <property type="entry name" value="YqaJ_viral_recombinase"/>
</dbReference>
<dbReference type="InterPro" id="IPR051703">
    <property type="entry name" value="NF-kappa-B_Signaling_Reg"/>
</dbReference>
<sequence length="222" mass="25106">MLDLENIVIYDDVPQRSDLWFKLRSGHLTASNLDRLITPKTGKPSAQQDDLIIELCCSCLRPDEIKFEGNFHTDRGEALEPEARELFTELTGKKVLEVGFIRRKKAPIGCSPDGLVGDALEAVEAGLEIKCPLSKHHARYLLDGVLPDKYKPQVHGSMAVTGLRAWYFLSYCPGLRPFLIKVEWDEYTDRIKAALDEFGPKYLEAYTRIMPQIRPDTEGRAA</sequence>
<evidence type="ECO:0000313" key="3">
    <source>
        <dbReference type="Proteomes" id="UP000236075"/>
    </source>
</evidence>
<proteinExistence type="predicted"/>
<gene>
    <name evidence="2" type="ORF">CXT95_01145</name>
</gene>
<dbReference type="AlphaFoldDB" id="A0AAX0WMT3"/>
<dbReference type="CDD" id="cd22343">
    <property type="entry name" value="PDDEXK_lambda_exonuclease-like"/>
    <property type="match status" value="1"/>
</dbReference>